<reference evidence="1" key="1">
    <citation type="submission" date="2022-10" db="EMBL/GenBank/DDBJ databases">
        <title>Culturing micro-colonial fungi from biological soil crusts in the Mojave desert and describing Neophaeococcomyces mojavensis, and introducing the new genera and species Taxawa tesnikishii.</title>
        <authorList>
            <person name="Kurbessoian T."/>
            <person name="Stajich J.E."/>
        </authorList>
    </citation>
    <scope>NUCLEOTIDE SEQUENCE</scope>
    <source>
        <strain evidence="1">TK_41</strain>
    </source>
</reference>
<accession>A0AA39CJB1</accession>
<dbReference type="AlphaFoldDB" id="A0AA39CJB1"/>
<comment type="caution">
    <text evidence="1">The sequence shown here is derived from an EMBL/GenBank/DDBJ whole genome shotgun (WGS) entry which is preliminary data.</text>
</comment>
<dbReference type="InterPro" id="IPR011330">
    <property type="entry name" value="Glyco_hydro/deAcase_b/a-brl"/>
</dbReference>
<proteinExistence type="predicted"/>
<dbReference type="PANTHER" id="PTHR30292:SF0">
    <property type="entry name" value="5-OXOPROLINASE SUBUNIT A"/>
    <property type="match status" value="1"/>
</dbReference>
<dbReference type="Pfam" id="PF03746">
    <property type="entry name" value="LamB_YcsF"/>
    <property type="match status" value="1"/>
</dbReference>
<dbReference type="Gene3D" id="3.20.20.370">
    <property type="entry name" value="Glycoside hydrolase/deacetylase"/>
    <property type="match status" value="1"/>
</dbReference>
<sequence length="284" mass="31101">MTPPPIKHKALLNVDLGEAYGSECFPKAVLGHFALPEGRLVAKRLSDNGVDYVCGPDLELLPLIDHANIACGFHAGDPLIMQDTVRNCKKHNIKVGAHPGLPDIQGFGRREIKMSPEELTAMTVYQVGALKGFLDREGVPLHHVKPHGVLYGMMCRDYEVAKAVMEGIPKGTPVFGLAGTNMEKAANDLGITFWAEMYGDVKYSNDGMLVIDRKKKAWDLEDVRKHVGQQLNTQSVTATDGSTVQLPVKDYPISICCHSDSPGCLGIIKTTKEVIDEFNREHGK</sequence>
<evidence type="ECO:0008006" key="3">
    <source>
        <dbReference type="Google" id="ProtNLM"/>
    </source>
</evidence>
<dbReference type="InterPro" id="IPR005501">
    <property type="entry name" value="LamB/YcsF/PxpA-like"/>
</dbReference>
<dbReference type="SUPFAM" id="SSF88713">
    <property type="entry name" value="Glycoside hydrolase/deacetylase"/>
    <property type="match status" value="1"/>
</dbReference>
<name>A0AA39CJB1_9EURO</name>
<dbReference type="EMBL" id="JAPDRK010000007">
    <property type="protein sequence ID" value="KAJ9610320.1"/>
    <property type="molecule type" value="Genomic_DNA"/>
</dbReference>
<organism evidence="1 2">
    <name type="scientific">Cladophialophora chaetospira</name>
    <dbReference type="NCBI Taxonomy" id="386627"/>
    <lineage>
        <taxon>Eukaryota</taxon>
        <taxon>Fungi</taxon>
        <taxon>Dikarya</taxon>
        <taxon>Ascomycota</taxon>
        <taxon>Pezizomycotina</taxon>
        <taxon>Eurotiomycetes</taxon>
        <taxon>Chaetothyriomycetidae</taxon>
        <taxon>Chaetothyriales</taxon>
        <taxon>Herpotrichiellaceae</taxon>
        <taxon>Cladophialophora</taxon>
    </lineage>
</organism>
<gene>
    <name evidence="1" type="ORF">H2200_005097</name>
</gene>
<keyword evidence="2" id="KW-1185">Reference proteome</keyword>
<evidence type="ECO:0000313" key="1">
    <source>
        <dbReference type="EMBL" id="KAJ9610320.1"/>
    </source>
</evidence>
<dbReference type="Proteomes" id="UP001172673">
    <property type="component" value="Unassembled WGS sequence"/>
</dbReference>
<dbReference type="GO" id="GO:0005975">
    <property type="term" value="P:carbohydrate metabolic process"/>
    <property type="evidence" value="ECO:0007669"/>
    <property type="project" value="InterPro"/>
</dbReference>
<evidence type="ECO:0000313" key="2">
    <source>
        <dbReference type="Proteomes" id="UP001172673"/>
    </source>
</evidence>
<protein>
    <recommendedName>
        <fullName evidence="3">Lactam utilization protein lamB</fullName>
    </recommendedName>
</protein>
<dbReference type="PANTHER" id="PTHR30292">
    <property type="entry name" value="UNCHARACTERIZED PROTEIN YBGL-RELATED"/>
    <property type="match status" value="1"/>
</dbReference>